<comment type="caution">
    <text evidence="3">The sequence shown here is derived from an EMBL/GenBank/DDBJ whole genome shotgun (WGS) entry which is preliminary data.</text>
</comment>
<dbReference type="OrthoDB" id="10639462at2759"/>
<dbReference type="AlphaFoldDB" id="A0A8J5XHT4"/>
<evidence type="ECO:0000256" key="1">
    <source>
        <dbReference type="SAM" id="MobiDB-lite"/>
    </source>
</evidence>
<keyword evidence="2" id="KW-0812">Transmembrane</keyword>
<keyword evidence="2" id="KW-0472">Membrane</keyword>
<evidence type="ECO:0000256" key="2">
    <source>
        <dbReference type="SAM" id="Phobius"/>
    </source>
</evidence>
<dbReference type="Proteomes" id="UP000751190">
    <property type="component" value="Unassembled WGS sequence"/>
</dbReference>
<feature type="region of interest" description="Disordered" evidence="1">
    <location>
        <begin position="1"/>
        <end position="36"/>
    </location>
</feature>
<evidence type="ECO:0000313" key="4">
    <source>
        <dbReference type="Proteomes" id="UP000751190"/>
    </source>
</evidence>
<sequence>MAGEEGQRERDRPEGDAELSERSRERERAELRAHLSDVTSGMASQLGEIAAEMSRLKAEIYGDEGLGRIQQELASIKSDLSAPVARDAGASAGRAGRASLHISHRARIGGVRRHEGEDEQLHAELAALEEASGRLGRGIGLAVSVVVVVFVLCGPLWPLTASALDGLLGSREVPWFEREL</sequence>
<keyword evidence="4" id="KW-1185">Reference proteome</keyword>
<dbReference type="EMBL" id="JAGTXO010000003">
    <property type="protein sequence ID" value="KAG8469196.1"/>
    <property type="molecule type" value="Genomic_DNA"/>
</dbReference>
<keyword evidence="2" id="KW-1133">Transmembrane helix</keyword>
<protein>
    <submittedName>
        <fullName evidence="3">Uncharacterized protein</fullName>
    </submittedName>
</protein>
<feature type="transmembrane region" description="Helical" evidence="2">
    <location>
        <begin position="138"/>
        <end position="157"/>
    </location>
</feature>
<name>A0A8J5XHT4_DIALT</name>
<accession>A0A8J5XHT4</accession>
<reference evidence="3" key="1">
    <citation type="submission" date="2021-05" db="EMBL/GenBank/DDBJ databases">
        <title>The genome of the haptophyte Pavlova lutheri (Diacronema luteri, Pavlovales) - a model for lipid biosynthesis in eukaryotic algae.</title>
        <authorList>
            <person name="Hulatt C.J."/>
            <person name="Posewitz M.C."/>
        </authorList>
    </citation>
    <scope>NUCLEOTIDE SEQUENCE</scope>
    <source>
        <strain evidence="3">NIVA-4/92</strain>
    </source>
</reference>
<organism evidence="3 4">
    <name type="scientific">Diacronema lutheri</name>
    <name type="common">Unicellular marine alga</name>
    <name type="synonym">Monochrysis lutheri</name>
    <dbReference type="NCBI Taxonomy" id="2081491"/>
    <lineage>
        <taxon>Eukaryota</taxon>
        <taxon>Haptista</taxon>
        <taxon>Haptophyta</taxon>
        <taxon>Pavlovophyceae</taxon>
        <taxon>Pavlovales</taxon>
        <taxon>Pavlovaceae</taxon>
        <taxon>Diacronema</taxon>
    </lineage>
</organism>
<feature type="compositionally biased region" description="Basic and acidic residues" evidence="1">
    <location>
        <begin position="1"/>
        <end position="35"/>
    </location>
</feature>
<evidence type="ECO:0000313" key="3">
    <source>
        <dbReference type="EMBL" id="KAG8469196.1"/>
    </source>
</evidence>
<gene>
    <name evidence="3" type="ORF">KFE25_007714</name>
</gene>
<proteinExistence type="predicted"/>